<dbReference type="CDD" id="cd00303">
    <property type="entry name" value="retropepsin_like"/>
    <property type="match status" value="1"/>
</dbReference>
<dbReference type="Gene3D" id="2.40.70.10">
    <property type="entry name" value="Acid Proteases"/>
    <property type="match status" value="1"/>
</dbReference>
<dbReference type="Proteomes" id="UP000826656">
    <property type="component" value="Unassembled WGS sequence"/>
</dbReference>
<comment type="caution">
    <text evidence="2">The sequence shown here is derived from an EMBL/GenBank/DDBJ whole genome shotgun (WGS) entry which is preliminary data.</text>
</comment>
<evidence type="ECO:0000313" key="3">
    <source>
        <dbReference type="Proteomes" id="UP000826656"/>
    </source>
</evidence>
<dbReference type="InterPro" id="IPR021109">
    <property type="entry name" value="Peptidase_aspartic_dom_sf"/>
</dbReference>
<dbReference type="PROSITE" id="PS00141">
    <property type="entry name" value="ASP_PROTEASE"/>
    <property type="match status" value="1"/>
</dbReference>
<proteinExistence type="predicted"/>
<sequence>MDEIPYSQRVKVTSIHLDREAIAWHRSYMKARNTAVDPIWTKYILALNERFGDGYEDSMESIKHLEQTSNVRAYQAEFDRLLTGVNLSNENVISCFLGGLKPELNKSGNANGRKLLTAVEMDEKRAKGLCFLCDEKYVRGHECKAKKQLFLVELCEEGDVTMAEDLELDQFQDQEAIDNIANPEECMTISLQAFTGVTGYQTIRVTGYHEKRPLQILIDTGSTHNFIDEVMARQLGCKASTIIKRTIEFMHQGKKHVLRGATTQVKTTKAKVLNKKPA</sequence>
<keyword evidence="3" id="KW-1185">Reference proteome</keyword>
<protein>
    <recommendedName>
        <fullName evidence="1">Retrotransposon gag domain-containing protein</fullName>
    </recommendedName>
</protein>
<gene>
    <name evidence="2" type="ORF">KY290_031118</name>
</gene>
<feature type="domain" description="Retrotransposon gag" evidence="1">
    <location>
        <begin position="12"/>
        <end position="102"/>
    </location>
</feature>
<evidence type="ECO:0000259" key="1">
    <source>
        <dbReference type="Pfam" id="PF03732"/>
    </source>
</evidence>
<accession>A0ABQ7U892</accession>
<name>A0ABQ7U892_SOLTU</name>
<dbReference type="Pfam" id="PF03732">
    <property type="entry name" value="Retrotrans_gag"/>
    <property type="match status" value="1"/>
</dbReference>
<dbReference type="EMBL" id="JAIVGD010000023">
    <property type="protein sequence ID" value="KAH0743125.1"/>
    <property type="molecule type" value="Genomic_DNA"/>
</dbReference>
<reference evidence="2 3" key="1">
    <citation type="journal article" date="2021" name="bioRxiv">
        <title>Chromosome-scale and haplotype-resolved genome assembly of a tetraploid potato cultivar.</title>
        <authorList>
            <person name="Sun H."/>
            <person name="Jiao W.-B."/>
            <person name="Krause K."/>
            <person name="Campoy J.A."/>
            <person name="Goel M."/>
            <person name="Folz-Donahue K."/>
            <person name="Kukat C."/>
            <person name="Huettel B."/>
            <person name="Schneeberger K."/>
        </authorList>
    </citation>
    <scope>NUCLEOTIDE SEQUENCE [LARGE SCALE GENOMIC DNA]</scope>
    <source>
        <strain evidence="2">SolTubOtavaFocal</strain>
        <tissue evidence="2">Leaves</tissue>
    </source>
</reference>
<dbReference type="InterPro" id="IPR005162">
    <property type="entry name" value="Retrotrans_gag_dom"/>
</dbReference>
<dbReference type="InterPro" id="IPR001969">
    <property type="entry name" value="Aspartic_peptidase_AS"/>
</dbReference>
<evidence type="ECO:0000313" key="2">
    <source>
        <dbReference type="EMBL" id="KAH0743125.1"/>
    </source>
</evidence>
<organism evidence="2 3">
    <name type="scientific">Solanum tuberosum</name>
    <name type="common">Potato</name>
    <dbReference type="NCBI Taxonomy" id="4113"/>
    <lineage>
        <taxon>Eukaryota</taxon>
        <taxon>Viridiplantae</taxon>
        <taxon>Streptophyta</taxon>
        <taxon>Embryophyta</taxon>
        <taxon>Tracheophyta</taxon>
        <taxon>Spermatophyta</taxon>
        <taxon>Magnoliopsida</taxon>
        <taxon>eudicotyledons</taxon>
        <taxon>Gunneridae</taxon>
        <taxon>Pentapetalae</taxon>
        <taxon>asterids</taxon>
        <taxon>lamiids</taxon>
        <taxon>Solanales</taxon>
        <taxon>Solanaceae</taxon>
        <taxon>Solanoideae</taxon>
        <taxon>Solaneae</taxon>
        <taxon>Solanum</taxon>
    </lineage>
</organism>